<feature type="transmembrane region" description="Helical" evidence="1">
    <location>
        <begin position="54"/>
        <end position="76"/>
    </location>
</feature>
<feature type="transmembrane region" description="Helical" evidence="1">
    <location>
        <begin position="202"/>
        <end position="223"/>
    </location>
</feature>
<comment type="subcellular location">
    <subcellularLocation>
        <location evidence="1">Cell membrane</location>
        <topology evidence="1">Multi-pass membrane protein</topology>
    </subcellularLocation>
</comment>
<dbReference type="AlphaFoldDB" id="A0A939DZK6"/>
<keyword evidence="1" id="KW-0813">Transport</keyword>
<keyword evidence="1" id="KW-0472">Membrane</keyword>
<dbReference type="PANTHER" id="PTHR34300:SF2">
    <property type="entry name" value="QUEUOSINE PRECURSOR TRANSPORTER-RELATED"/>
    <property type="match status" value="1"/>
</dbReference>
<evidence type="ECO:0000313" key="3">
    <source>
        <dbReference type="Proteomes" id="UP000664332"/>
    </source>
</evidence>
<sequence>MSDTTSGQGVPVETGASGKARFIPVQKTYYPVIVALFVAVFLISNITATKGVAIGPVITDGAFFLFPVAYVLGDVLSECYGFKATRTAVWTGFAAMLLMTVAFYAAIALPAADFYDGQDSFAAVLGLVPRIVLASLAGYLVGQLLNSWSLVAIKKRTGEKTLWARLLGSTVVGEFGDTLVFCLIAAPVIGITTIGDTVNYTVAGFFWKTLVEVAVMPLTYLVIRYVKNKENYTG</sequence>
<evidence type="ECO:0000256" key="1">
    <source>
        <dbReference type="HAMAP-Rule" id="MF_02088"/>
    </source>
</evidence>
<dbReference type="EMBL" id="JAFLEQ010000008">
    <property type="protein sequence ID" value="MBN9643724.1"/>
    <property type="molecule type" value="Genomic_DNA"/>
</dbReference>
<dbReference type="Proteomes" id="UP000664332">
    <property type="component" value="Unassembled WGS sequence"/>
</dbReference>
<keyword evidence="3" id="KW-1185">Reference proteome</keyword>
<feature type="transmembrane region" description="Helical" evidence="1">
    <location>
        <begin position="162"/>
        <end position="190"/>
    </location>
</feature>
<dbReference type="Pfam" id="PF02592">
    <property type="entry name" value="Vut_1"/>
    <property type="match status" value="1"/>
</dbReference>
<dbReference type="RefSeq" id="WP_207118462.1">
    <property type="nucleotide sequence ID" value="NZ_JAFLEQ010000008.1"/>
</dbReference>
<keyword evidence="1" id="KW-0812">Transmembrane</keyword>
<keyword evidence="1" id="KW-1003">Cell membrane</keyword>
<name>A0A939DZK6_9CORY</name>
<dbReference type="HAMAP" id="MF_02088">
    <property type="entry name" value="Q_prec_transport"/>
    <property type="match status" value="1"/>
</dbReference>
<reference evidence="2" key="1">
    <citation type="submission" date="2021-03" db="EMBL/GenBank/DDBJ databases">
        <authorList>
            <person name="Sun Q."/>
        </authorList>
    </citation>
    <scope>NUCLEOTIDE SEQUENCE</scope>
    <source>
        <strain evidence="2">CCM 8862</strain>
    </source>
</reference>
<dbReference type="NCBIfam" id="TIGR00697">
    <property type="entry name" value="queuosine precursor transporter"/>
    <property type="match status" value="1"/>
</dbReference>
<proteinExistence type="inferred from homology"/>
<dbReference type="InterPro" id="IPR003744">
    <property type="entry name" value="YhhQ"/>
</dbReference>
<dbReference type="GO" id="GO:0022857">
    <property type="term" value="F:transmembrane transporter activity"/>
    <property type="evidence" value="ECO:0007669"/>
    <property type="project" value="UniProtKB-UniRule"/>
</dbReference>
<accession>A0A939DZK6</accession>
<organism evidence="2 3">
    <name type="scientific">Corynebacterium mendelii</name>
    <dbReference type="NCBI Taxonomy" id="2765362"/>
    <lineage>
        <taxon>Bacteria</taxon>
        <taxon>Bacillati</taxon>
        <taxon>Actinomycetota</taxon>
        <taxon>Actinomycetes</taxon>
        <taxon>Mycobacteriales</taxon>
        <taxon>Corynebacteriaceae</taxon>
        <taxon>Corynebacterium</taxon>
    </lineage>
</organism>
<comment type="similarity">
    <text evidence="1">Belongs to the vitamin uptake transporter (VUT/ECF) (TC 2.A.88) family. Q precursor transporter subfamily.</text>
</comment>
<dbReference type="PANTHER" id="PTHR34300">
    <property type="entry name" value="QUEUOSINE PRECURSOR TRANSPORTER-RELATED"/>
    <property type="match status" value="1"/>
</dbReference>
<dbReference type="GO" id="GO:0005886">
    <property type="term" value="C:plasma membrane"/>
    <property type="evidence" value="ECO:0007669"/>
    <property type="project" value="UniProtKB-SubCell"/>
</dbReference>
<feature type="transmembrane region" description="Helical" evidence="1">
    <location>
        <begin position="88"/>
        <end position="109"/>
    </location>
</feature>
<feature type="transmembrane region" description="Helical" evidence="1">
    <location>
        <begin position="29"/>
        <end position="48"/>
    </location>
</feature>
<protein>
    <recommendedName>
        <fullName evidence="1">Probable queuosine precursor transporter</fullName>
        <shortName evidence="1">Q precursor transporter</shortName>
    </recommendedName>
</protein>
<evidence type="ECO:0000313" key="2">
    <source>
        <dbReference type="EMBL" id="MBN9643724.1"/>
    </source>
</evidence>
<keyword evidence="1" id="KW-1133">Transmembrane helix</keyword>
<comment type="function">
    <text evidence="1">Involved in the import of queuosine (Q) precursors, required for Q precursor salvage.</text>
</comment>
<gene>
    <name evidence="2" type="ORF">JZY06_03665</name>
</gene>
<comment type="caution">
    <text evidence="2">The sequence shown here is derived from an EMBL/GenBank/DDBJ whole genome shotgun (WGS) entry which is preliminary data.</text>
</comment>